<dbReference type="InterPro" id="IPR016461">
    <property type="entry name" value="COMT-like"/>
</dbReference>
<proteinExistence type="evidence at transcript level"/>
<dbReference type="PROSITE" id="PS51683">
    <property type="entry name" value="SAM_OMT_II"/>
    <property type="match status" value="1"/>
</dbReference>
<reference evidence="7" key="1">
    <citation type="journal article" date="2019" name="Nat. Plants">
        <title>The biosynthetic origin of psychoactive kavalactones in kava.</title>
        <authorList>
            <person name="Pluskal T."/>
            <person name="Torrens-Spence M.P."/>
            <person name="Fallon T.R."/>
            <person name="De Abreu A."/>
            <person name="Shi C.H."/>
            <person name="Weng J.K."/>
        </authorList>
    </citation>
    <scope>NUCLEOTIDE SEQUENCE</scope>
</reference>
<dbReference type="SUPFAM" id="SSF46785">
    <property type="entry name" value="Winged helix' DNA-binding domain"/>
    <property type="match status" value="1"/>
</dbReference>
<organism evidence="7">
    <name type="scientific">Piper methysticum</name>
    <dbReference type="NCBI Taxonomy" id="130404"/>
    <lineage>
        <taxon>Eukaryota</taxon>
        <taxon>Viridiplantae</taxon>
        <taxon>Streptophyta</taxon>
        <taxon>Embryophyta</taxon>
        <taxon>Tracheophyta</taxon>
        <taxon>Spermatophyta</taxon>
        <taxon>Magnoliopsida</taxon>
        <taxon>Magnoliidae</taxon>
        <taxon>Piperales</taxon>
        <taxon>Piperaceae</taxon>
        <taxon>Piper</taxon>
    </lineage>
</organism>
<dbReference type="PANTHER" id="PTHR11746">
    <property type="entry name" value="O-METHYLTRANSFERASE"/>
    <property type="match status" value="1"/>
</dbReference>
<dbReference type="GO" id="GO:0008171">
    <property type="term" value="F:O-methyltransferase activity"/>
    <property type="evidence" value="ECO:0007669"/>
    <property type="project" value="InterPro"/>
</dbReference>
<dbReference type="PIRSF" id="PIRSF005739">
    <property type="entry name" value="O-mtase"/>
    <property type="match status" value="1"/>
</dbReference>
<sequence>MEAHSDGSIQSAQAKIWELIYGFADSLILRCAVELGIADIIHKAGRRITLSELASQLPFETVNKDHLYRVMRYLVRMKLFTKQVQATGHEPLYGLAPAGKYLVSGWDQCMSASILTVTDKDMVAPWHHLPATLQAGSTTAFEAALGKDIWSYMGKHAEKNKLFNEGMAGDTRLLTSALIRECGDMFRGATSIVDVGGGTGTALCAIAKAFPDIKCTVFDLPHVIAHSPDYPEVARLAGDMFKSIPTANIILMKCILHDWRDEDCVKILKKCKEAVPKEGGKVIIVDIVLDPKSSHPLTHMKMCMDLDMLLMTGGKERTEEEWRNLIQSAGYKGYKIKHISAAQSVIEAFPY</sequence>
<dbReference type="InterPro" id="IPR012967">
    <property type="entry name" value="COMT_dimerisation"/>
</dbReference>
<evidence type="ECO:0000256" key="3">
    <source>
        <dbReference type="ARBA" id="ARBA00022691"/>
    </source>
</evidence>
<feature type="domain" description="O-methyltransferase dimerisation" evidence="6">
    <location>
        <begin position="17"/>
        <end position="104"/>
    </location>
</feature>
<protein>
    <submittedName>
        <fullName evidence="7">COMTL3</fullName>
    </submittedName>
</protein>
<evidence type="ECO:0000259" key="5">
    <source>
        <dbReference type="Pfam" id="PF00891"/>
    </source>
</evidence>
<feature type="domain" description="O-methyltransferase C-terminal" evidence="5">
    <location>
        <begin position="126"/>
        <end position="332"/>
    </location>
</feature>
<dbReference type="Pfam" id="PF00891">
    <property type="entry name" value="Methyltransf_2"/>
    <property type="match status" value="1"/>
</dbReference>
<accession>A0A4Y5QNL5</accession>
<dbReference type="Pfam" id="PF08100">
    <property type="entry name" value="Dimerisation"/>
    <property type="match status" value="1"/>
</dbReference>
<dbReference type="InterPro" id="IPR029063">
    <property type="entry name" value="SAM-dependent_MTases_sf"/>
</dbReference>
<keyword evidence="1" id="KW-0489">Methyltransferase</keyword>
<dbReference type="FunFam" id="3.40.50.150:FF:000206">
    <property type="entry name" value="O-methyltransferase ZRP4"/>
    <property type="match status" value="1"/>
</dbReference>
<evidence type="ECO:0000256" key="2">
    <source>
        <dbReference type="ARBA" id="ARBA00022679"/>
    </source>
</evidence>
<evidence type="ECO:0000259" key="6">
    <source>
        <dbReference type="Pfam" id="PF08100"/>
    </source>
</evidence>
<dbReference type="AlphaFoldDB" id="A0A4Y5QNL5"/>
<dbReference type="Gene3D" id="1.10.10.10">
    <property type="entry name" value="Winged helix-like DNA-binding domain superfamily/Winged helix DNA-binding domain"/>
    <property type="match status" value="1"/>
</dbReference>
<dbReference type="InterPro" id="IPR001077">
    <property type="entry name" value="COMT_C"/>
</dbReference>
<keyword evidence="3" id="KW-0949">S-adenosyl-L-methionine</keyword>
<evidence type="ECO:0000256" key="1">
    <source>
        <dbReference type="ARBA" id="ARBA00022603"/>
    </source>
</evidence>
<dbReference type="Gene3D" id="3.40.50.150">
    <property type="entry name" value="Vaccinia Virus protein VP39"/>
    <property type="match status" value="1"/>
</dbReference>
<keyword evidence="2" id="KW-0808">Transferase</keyword>
<evidence type="ECO:0000313" key="7">
    <source>
        <dbReference type="EMBL" id="QCX36379.1"/>
    </source>
</evidence>
<feature type="active site" description="Proton acceptor" evidence="4">
    <location>
        <position position="257"/>
    </location>
</feature>
<evidence type="ECO:0000256" key="4">
    <source>
        <dbReference type="PIRSR" id="PIRSR005739-1"/>
    </source>
</evidence>
<dbReference type="GO" id="GO:0046983">
    <property type="term" value="F:protein dimerization activity"/>
    <property type="evidence" value="ECO:0007669"/>
    <property type="project" value="InterPro"/>
</dbReference>
<dbReference type="CDD" id="cd02440">
    <property type="entry name" value="AdoMet_MTases"/>
    <property type="match status" value="1"/>
</dbReference>
<dbReference type="GO" id="GO:0032259">
    <property type="term" value="P:methylation"/>
    <property type="evidence" value="ECO:0007669"/>
    <property type="project" value="UniProtKB-KW"/>
</dbReference>
<dbReference type="EMBL" id="MK058501">
    <property type="protein sequence ID" value="QCX36379.1"/>
    <property type="molecule type" value="mRNA"/>
</dbReference>
<name>A0A4Y5QNL5_9MAGN</name>
<dbReference type="InterPro" id="IPR036388">
    <property type="entry name" value="WH-like_DNA-bd_sf"/>
</dbReference>
<dbReference type="InterPro" id="IPR036390">
    <property type="entry name" value="WH_DNA-bd_sf"/>
</dbReference>
<dbReference type="SUPFAM" id="SSF53335">
    <property type="entry name" value="S-adenosyl-L-methionine-dependent methyltransferases"/>
    <property type="match status" value="1"/>
</dbReference>